<organism evidence="1">
    <name type="scientific">Pseudoalteromonas luteoviolacea CPMOR-1</name>
    <dbReference type="NCBI Taxonomy" id="1365248"/>
    <lineage>
        <taxon>Bacteria</taxon>
        <taxon>Pseudomonadati</taxon>
        <taxon>Pseudomonadota</taxon>
        <taxon>Gammaproteobacteria</taxon>
        <taxon>Alteromonadales</taxon>
        <taxon>Pseudoalteromonadaceae</taxon>
        <taxon>Pseudoalteromonas</taxon>
    </lineage>
</organism>
<dbReference type="AlphaFoldDB" id="A0A167H4J7"/>
<dbReference type="PATRIC" id="fig|1365248.3.peg.5436"/>
<proteinExistence type="predicted"/>
<name>A0A167H4J7_9GAMM</name>
<gene>
    <name evidence="1" type="ORF">N473_07045</name>
</gene>
<comment type="caution">
    <text evidence="1">The sequence shown here is derived from an EMBL/GenBank/DDBJ whole genome shotgun (WGS) entry which is preliminary data.</text>
</comment>
<sequence length="156" mass="17305">MFCKQSHVENNSMLNSEFAPNCDASLMLMAAIKRTIDSSSHSRPSIVDRMNEALGGKKTITIDMLNKWVSAGSDRKMPAEYLTAFCWATQSTLPFEVLLQPIDFIPVDERGASLQRAAELILQSTQLQRKAEGMFAEITAQNPSQTITNQVTPIQP</sequence>
<reference evidence="1" key="1">
    <citation type="submission" date="2013-07" db="EMBL/GenBank/DDBJ databases">
        <title>Comparative Genomic and Metabolomic Analysis of Twelve Strains of Pseudoalteromonas luteoviolacea.</title>
        <authorList>
            <person name="Vynne N.G."/>
            <person name="Mansson M."/>
            <person name="Gram L."/>
        </authorList>
    </citation>
    <scope>NUCLEOTIDE SEQUENCE [LARGE SCALE GENOMIC DNA]</scope>
    <source>
        <strain evidence="1">CPMOR-1</strain>
    </source>
</reference>
<evidence type="ECO:0000313" key="1">
    <source>
        <dbReference type="EMBL" id="KZN57625.1"/>
    </source>
</evidence>
<dbReference type="Proteomes" id="UP000076486">
    <property type="component" value="Unassembled WGS sequence"/>
</dbReference>
<dbReference type="EMBL" id="AUYC01000095">
    <property type="protein sequence ID" value="KZN57625.1"/>
    <property type="molecule type" value="Genomic_DNA"/>
</dbReference>
<accession>A0A167H4J7</accession>
<protein>
    <submittedName>
        <fullName evidence="1">Uncharacterized protein</fullName>
    </submittedName>
</protein>